<evidence type="ECO:0000313" key="1">
    <source>
        <dbReference type="EMBL" id="CAA9217523.1"/>
    </source>
</evidence>
<proteinExistence type="predicted"/>
<organism evidence="1">
    <name type="scientific">uncultured Chthoniobacterales bacterium</name>
    <dbReference type="NCBI Taxonomy" id="1836801"/>
    <lineage>
        <taxon>Bacteria</taxon>
        <taxon>Pseudomonadati</taxon>
        <taxon>Verrucomicrobiota</taxon>
        <taxon>Spartobacteria</taxon>
        <taxon>Chthoniobacterales</taxon>
        <taxon>environmental samples</taxon>
    </lineage>
</organism>
<name>A0A6J4H817_9BACT</name>
<sequence>MKALPPRCARAAIEGAQQIYRLGQAQGARWPRFSELRLRRQRARRRLGAASGAGRRT</sequence>
<dbReference type="EMBL" id="CADCTA010000024">
    <property type="protein sequence ID" value="CAA9217523.1"/>
    <property type="molecule type" value="Genomic_DNA"/>
</dbReference>
<reference evidence="1" key="1">
    <citation type="submission" date="2020-02" db="EMBL/GenBank/DDBJ databases">
        <authorList>
            <person name="Meier V. D."/>
        </authorList>
    </citation>
    <scope>NUCLEOTIDE SEQUENCE</scope>
    <source>
        <strain evidence="1">AVDCRST_MAG42</strain>
    </source>
</reference>
<accession>A0A6J4H817</accession>
<dbReference type="AlphaFoldDB" id="A0A6J4H817"/>
<gene>
    <name evidence="1" type="ORF">AVDCRST_MAG42-398</name>
</gene>
<protein>
    <submittedName>
        <fullName evidence="1">Uncharacterized protein</fullName>
    </submittedName>
</protein>